<dbReference type="Gene3D" id="2.60.40.2440">
    <property type="entry name" value="Carbohydrate binding type-21 domain"/>
    <property type="match status" value="1"/>
</dbReference>
<feature type="region of interest" description="Disordered" evidence="1">
    <location>
        <begin position="564"/>
        <end position="601"/>
    </location>
</feature>
<feature type="region of interest" description="Disordered" evidence="1">
    <location>
        <begin position="839"/>
        <end position="892"/>
    </location>
</feature>
<feature type="compositionally biased region" description="Pro residues" evidence="1">
    <location>
        <begin position="128"/>
        <end position="143"/>
    </location>
</feature>
<dbReference type="InterPro" id="IPR050782">
    <property type="entry name" value="PP1_regulatory_subunit_3"/>
</dbReference>
<name>A0ABP1CGH2_9APHY</name>
<sequence>MPYAIPSPPSSSSSLAPSSSSARPTHRRTRSSFTDERGPGAFVSLGSLPRRHSPKRALFHLNVDEDSPPEHDTPLPPPEAPNGNGSLYRVSSLKNSRENGRFSPSIPPPNHIDLSQFDASSDSVPFPTQSPPHSPSSQQPPSPFASRGSSSSSSSSSLPRTPSTPIILSSGKPLKSSLKSSSSSPSVAGDFAHRTKHLRAQSAPSTPSAHKNVHFAGEDDNDSSLVSVRVFNRSGKPASLSKPPGDDTETETEAENGPSSAPSSYPFPSFADSSPLSQSILHEINQSPAATSPVPQPNPSLSDNVFLETITLPRTRPPTLRGTVLVRNLAFEKTVAVRFTLDDWVTTSEVLCKHVVSLPGLPPPFPKEKKPDVDNASKIVNDVVDEEEEPKRPAWDRFSFTIRLEDYELKLSERTLWLVVRYYVPSSYVGPGGEWWDNNEAKNYRVGFRRASISPLTTTTSNIPASLTMPNVVSIAGSMGIGKPGRGTASGVPGRMMGAREDIQGFAQQRTFSAPGSLRYTPMTGTLAGVPILTVPSPPSTSAPAPAPPVTTVATAEGAPSLVRSMSSPYPPSSPPQAVGGYGSAMAPNSDKGMMPSPTSPIAAERASSYIRRRLSLSNYVAPTSPTSPHVCTSTSTTTTESVEGDEKAKEGGETGKDMGDSSLVTPPTTPPGSTKARSTSLPEVSTALIPKTAPVDIPTHTSFPSTTTTTTTTTTIIGGMPATVPIQWPTSTADFPPELETPFSPTSTSSPDFGSFGAGLMSPPRSRENSEDGSGEGGRSSPQPQSQTQSEGQQPGLGLTLSAGQDEGMVYPGSSAMGGMNDSSYAAFVRQWCFAQSTPPTPGVHSHSPSSGSPPSSSSPTPSVGSPRHDAREGDSRGNAVGWVRSSSPSAVERNHAVTTYNGNGRRGGGPMFWEGMNAPGSGSNASLPGVGNINMGAGYGFPGFPFGVPGVGGRNGRGHQADVGMVGARMR</sequence>
<evidence type="ECO:0000313" key="3">
    <source>
        <dbReference type="EMBL" id="CAL1694776.1"/>
    </source>
</evidence>
<accession>A0ABP1CGH2</accession>
<evidence type="ECO:0000256" key="1">
    <source>
        <dbReference type="SAM" id="MobiDB-lite"/>
    </source>
</evidence>
<feature type="compositionally biased region" description="Basic and acidic residues" evidence="1">
    <location>
        <begin position="868"/>
        <end position="877"/>
    </location>
</feature>
<dbReference type="EMBL" id="OZ037944">
    <property type="protein sequence ID" value="CAL1694776.1"/>
    <property type="molecule type" value="Genomic_DNA"/>
</dbReference>
<dbReference type="InterPro" id="IPR038175">
    <property type="entry name" value="CBM21_dom_sf"/>
</dbReference>
<keyword evidence="4" id="KW-1185">Reference proteome</keyword>
<feature type="compositionally biased region" description="Low complexity" evidence="1">
    <location>
        <begin position="844"/>
        <end position="867"/>
    </location>
</feature>
<feature type="region of interest" description="Disordered" evidence="1">
    <location>
        <begin position="620"/>
        <end position="816"/>
    </location>
</feature>
<feature type="domain" description="CBM21" evidence="2">
    <location>
        <begin position="299"/>
        <end position="447"/>
    </location>
</feature>
<reference evidence="4" key="1">
    <citation type="submission" date="2024-04" db="EMBL/GenBank/DDBJ databases">
        <authorList>
            <person name="Shaw F."/>
            <person name="Minotto A."/>
        </authorList>
    </citation>
    <scope>NUCLEOTIDE SEQUENCE [LARGE SCALE GENOMIC DNA]</scope>
</reference>
<dbReference type="PROSITE" id="PS51159">
    <property type="entry name" value="CBM21"/>
    <property type="match status" value="1"/>
</dbReference>
<proteinExistence type="predicted"/>
<dbReference type="InterPro" id="IPR005036">
    <property type="entry name" value="CBM21_dom"/>
</dbReference>
<dbReference type="Proteomes" id="UP001497453">
    <property type="component" value="Chromosome 1"/>
</dbReference>
<feature type="compositionally biased region" description="Low complexity" evidence="1">
    <location>
        <begin position="144"/>
        <end position="186"/>
    </location>
</feature>
<feature type="compositionally biased region" description="Low complexity" evidence="1">
    <location>
        <begin position="623"/>
        <end position="642"/>
    </location>
</feature>
<feature type="compositionally biased region" description="Low complexity" evidence="1">
    <location>
        <begin position="10"/>
        <end position="22"/>
    </location>
</feature>
<feature type="compositionally biased region" description="Basic and acidic residues" evidence="1">
    <location>
        <begin position="645"/>
        <end position="660"/>
    </location>
</feature>
<feature type="region of interest" description="Disordered" evidence="1">
    <location>
        <begin position="1"/>
        <end position="269"/>
    </location>
</feature>
<feature type="compositionally biased region" description="Low complexity" evidence="1">
    <location>
        <begin position="258"/>
        <end position="269"/>
    </location>
</feature>
<evidence type="ECO:0000259" key="2">
    <source>
        <dbReference type="PROSITE" id="PS51159"/>
    </source>
</evidence>
<dbReference type="PANTHER" id="PTHR12307">
    <property type="entry name" value="PROTEIN PHOSPHATASE 1 REGULATORY SUBUNIT"/>
    <property type="match status" value="1"/>
</dbReference>
<dbReference type="Pfam" id="PF03370">
    <property type="entry name" value="CBM_21"/>
    <property type="match status" value="1"/>
</dbReference>
<feature type="compositionally biased region" description="Low complexity" evidence="1">
    <location>
        <begin position="707"/>
        <end position="716"/>
    </location>
</feature>
<protein>
    <recommendedName>
        <fullName evidence="2">CBM21 domain-containing protein</fullName>
    </recommendedName>
</protein>
<gene>
    <name evidence="3" type="ORF">GFSPODELE1_LOCUS456</name>
</gene>
<organism evidence="3 4">
    <name type="scientific">Somion occarium</name>
    <dbReference type="NCBI Taxonomy" id="3059160"/>
    <lineage>
        <taxon>Eukaryota</taxon>
        <taxon>Fungi</taxon>
        <taxon>Dikarya</taxon>
        <taxon>Basidiomycota</taxon>
        <taxon>Agaricomycotina</taxon>
        <taxon>Agaricomycetes</taxon>
        <taxon>Polyporales</taxon>
        <taxon>Cerrenaceae</taxon>
        <taxon>Somion</taxon>
    </lineage>
</organism>
<dbReference type="PANTHER" id="PTHR12307:SF36">
    <property type="entry name" value="GLYCOGEN-BINDING SUBUNIT 76A"/>
    <property type="match status" value="1"/>
</dbReference>
<feature type="compositionally biased region" description="Polar residues" evidence="1">
    <location>
        <begin position="663"/>
        <end position="684"/>
    </location>
</feature>
<evidence type="ECO:0000313" key="4">
    <source>
        <dbReference type="Proteomes" id="UP001497453"/>
    </source>
</evidence>
<feature type="compositionally biased region" description="Low complexity" evidence="1">
    <location>
        <begin position="736"/>
        <end position="756"/>
    </location>
</feature>
<feature type="compositionally biased region" description="Low complexity" evidence="1">
    <location>
        <begin position="780"/>
        <end position="797"/>
    </location>
</feature>
<feature type="compositionally biased region" description="Basic residues" evidence="1">
    <location>
        <begin position="49"/>
        <end position="58"/>
    </location>
</feature>